<gene>
    <name evidence="4" type="ORF">KWG56_13180</name>
</gene>
<evidence type="ECO:0000256" key="2">
    <source>
        <dbReference type="ARBA" id="ARBA00049402"/>
    </source>
</evidence>
<dbReference type="PANTHER" id="PTHR43340:SF1">
    <property type="entry name" value="HYPOXANTHINE PHOSPHORIBOSYLTRANSFERASE"/>
    <property type="match status" value="1"/>
</dbReference>
<evidence type="ECO:0000259" key="3">
    <source>
        <dbReference type="Pfam" id="PF00156"/>
    </source>
</evidence>
<dbReference type="Proteomes" id="UP000824334">
    <property type="component" value="Chromosome"/>
</dbReference>
<dbReference type="RefSeq" id="WP_219355104.1">
    <property type="nucleotide sequence ID" value="NZ_CP080034.1"/>
</dbReference>
<comment type="catalytic activity">
    <reaction evidence="2">
        <text>IMP + diphosphate = hypoxanthine + 5-phospho-alpha-D-ribose 1-diphosphate</text>
        <dbReference type="Rhea" id="RHEA:17973"/>
        <dbReference type="ChEBI" id="CHEBI:17368"/>
        <dbReference type="ChEBI" id="CHEBI:33019"/>
        <dbReference type="ChEBI" id="CHEBI:58017"/>
        <dbReference type="ChEBI" id="CHEBI:58053"/>
        <dbReference type="EC" id="2.4.2.8"/>
    </reaction>
    <physiologicalReaction direction="right-to-left" evidence="2">
        <dbReference type="Rhea" id="RHEA:17975"/>
    </physiologicalReaction>
</comment>
<organism evidence="4 5">
    <name type="scientific">Brevundimonas nasdae</name>
    <dbReference type="NCBI Taxonomy" id="172043"/>
    <lineage>
        <taxon>Bacteria</taxon>
        <taxon>Pseudomonadati</taxon>
        <taxon>Pseudomonadota</taxon>
        <taxon>Alphaproteobacteria</taxon>
        <taxon>Caulobacterales</taxon>
        <taxon>Caulobacteraceae</taxon>
        <taxon>Brevundimonas</taxon>
    </lineage>
</organism>
<dbReference type="CDD" id="cd06223">
    <property type="entry name" value="PRTases_typeI"/>
    <property type="match status" value="1"/>
</dbReference>
<dbReference type="InterPro" id="IPR050408">
    <property type="entry name" value="HGPRT"/>
</dbReference>
<proteinExistence type="predicted"/>
<dbReference type="Pfam" id="PF00156">
    <property type="entry name" value="Pribosyltran"/>
    <property type="match status" value="1"/>
</dbReference>
<accession>A0ABX8THG1</accession>
<evidence type="ECO:0000313" key="4">
    <source>
        <dbReference type="EMBL" id="QYC09538.1"/>
    </source>
</evidence>
<protein>
    <submittedName>
        <fullName evidence="4">Phosphoribosyltransferase</fullName>
    </submittedName>
</protein>
<reference evidence="4 5" key="1">
    <citation type="submission" date="2021-07" db="EMBL/GenBank/DDBJ databases">
        <title>Isolation and characterization of bacteria from a gold mining with a capacity of golden bioaccumulation.</title>
        <authorList>
            <person name="Yang X.J."/>
        </authorList>
    </citation>
    <scope>NUCLEOTIDE SEQUENCE [LARGE SCALE GENOMIC DNA]</scope>
    <source>
        <strain evidence="4 5">Au29</strain>
    </source>
</reference>
<feature type="domain" description="Phosphoribosyltransferase" evidence="3">
    <location>
        <begin position="20"/>
        <end position="162"/>
    </location>
</feature>
<sequence length="177" mass="19191">MADTSPTPTVLLPEADIARIVADLADRIAPVIDDDTVATVLLTGGLWFAADLTRALSRVGRNIRFDALWLSSYGDDKTSRGQINVYAPFQRPIAGRRVLILDDVFDTGLSLAEAVRIAKEGGASEVLTCVFARKPWPKPRAPEPDFVGWEAPNRFLVGYGLDHAGSLRGLPDICAMD</sequence>
<keyword evidence="5" id="KW-1185">Reference proteome</keyword>
<dbReference type="EMBL" id="CP080034">
    <property type="protein sequence ID" value="QYC09538.1"/>
    <property type="molecule type" value="Genomic_DNA"/>
</dbReference>
<keyword evidence="4" id="KW-0808">Transferase</keyword>
<comment type="catalytic activity">
    <reaction evidence="1">
        <text>GMP + diphosphate = guanine + 5-phospho-alpha-D-ribose 1-diphosphate</text>
        <dbReference type="Rhea" id="RHEA:25424"/>
        <dbReference type="ChEBI" id="CHEBI:16235"/>
        <dbReference type="ChEBI" id="CHEBI:33019"/>
        <dbReference type="ChEBI" id="CHEBI:58017"/>
        <dbReference type="ChEBI" id="CHEBI:58115"/>
        <dbReference type="EC" id="2.4.2.8"/>
    </reaction>
    <physiologicalReaction direction="right-to-left" evidence="1">
        <dbReference type="Rhea" id="RHEA:25426"/>
    </physiologicalReaction>
</comment>
<dbReference type="GeneID" id="94376232"/>
<keyword evidence="4" id="KW-0328">Glycosyltransferase</keyword>
<dbReference type="GO" id="GO:0016757">
    <property type="term" value="F:glycosyltransferase activity"/>
    <property type="evidence" value="ECO:0007669"/>
    <property type="project" value="UniProtKB-KW"/>
</dbReference>
<dbReference type="InterPro" id="IPR000836">
    <property type="entry name" value="PRTase_dom"/>
</dbReference>
<evidence type="ECO:0000313" key="5">
    <source>
        <dbReference type="Proteomes" id="UP000824334"/>
    </source>
</evidence>
<evidence type="ECO:0000256" key="1">
    <source>
        <dbReference type="ARBA" id="ARBA00048811"/>
    </source>
</evidence>
<dbReference type="PANTHER" id="PTHR43340">
    <property type="entry name" value="HYPOXANTHINE-GUANINE PHOSPHORIBOSYLTRANSFERASE"/>
    <property type="match status" value="1"/>
</dbReference>
<name>A0ABX8THG1_9CAUL</name>